<dbReference type="AlphaFoldDB" id="A0A812KKX9"/>
<proteinExistence type="predicted"/>
<name>A0A812KKX9_9DINO</name>
<evidence type="ECO:0000313" key="1">
    <source>
        <dbReference type="EMBL" id="CAE7229156.1"/>
    </source>
</evidence>
<dbReference type="Proteomes" id="UP000601435">
    <property type="component" value="Unassembled WGS sequence"/>
</dbReference>
<organism evidence="1 2">
    <name type="scientific">Symbiodinium necroappetens</name>
    <dbReference type="NCBI Taxonomy" id="1628268"/>
    <lineage>
        <taxon>Eukaryota</taxon>
        <taxon>Sar</taxon>
        <taxon>Alveolata</taxon>
        <taxon>Dinophyceae</taxon>
        <taxon>Suessiales</taxon>
        <taxon>Symbiodiniaceae</taxon>
        <taxon>Symbiodinium</taxon>
    </lineage>
</organism>
<reference evidence="1" key="1">
    <citation type="submission" date="2021-02" db="EMBL/GenBank/DDBJ databases">
        <authorList>
            <person name="Dougan E. K."/>
            <person name="Rhodes N."/>
            <person name="Thang M."/>
            <person name="Chan C."/>
        </authorList>
    </citation>
    <scope>NUCLEOTIDE SEQUENCE</scope>
</reference>
<keyword evidence="2" id="KW-1185">Reference proteome</keyword>
<evidence type="ECO:0008006" key="3">
    <source>
        <dbReference type="Google" id="ProtNLM"/>
    </source>
</evidence>
<accession>A0A812KKX9</accession>
<evidence type="ECO:0000313" key="2">
    <source>
        <dbReference type="Proteomes" id="UP000601435"/>
    </source>
</evidence>
<protein>
    <recommendedName>
        <fullName evidence="3">Plastid lipid-associated protein/fibrillin conserved domain-containing protein</fullName>
    </recommendedName>
</protein>
<sequence length="203" mass="23771">MREMEIEMMEGALKTLFARMDEPDIYKVREILMRLAKTNPRPNQNLAGDWIIFWASREGCIDKLFGTGMTDEGWWMQLQEYLLRFGKKKEGRVCEAIEIVRKVGPFPNQSNCLRGNYAISGTNRLKITFSEMKTDEGKDLEFREGKKKMVVDVDVIYSSKKMIAIQWEDDNGECDFYVLTRVKDLIAERDKFVGTSRARYFFN</sequence>
<comment type="caution">
    <text evidence="1">The sequence shown here is derived from an EMBL/GenBank/DDBJ whole genome shotgun (WGS) entry which is preliminary data.</text>
</comment>
<dbReference type="OrthoDB" id="427580at2759"/>
<gene>
    <name evidence="1" type="ORF">SNEC2469_LOCUS3428</name>
</gene>
<dbReference type="EMBL" id="CAJNJA010007801">
    <property type="protein sequence ID" value="CAE7229156.1"/>
    <property type="molecule type" value="Genomic_DNA"/>
</dbReference>